<dbReference type="Pfam" id="PF13649">
    <property type="entry name" value="Methyltransf_25"/>
    <property type="match status" value="1"/>
</dbReference>
<dbReference type="PIRSF" id="PIRSF018249">
    <property type="entry name" value="MyrA_prd"/>
    <property type="match status" value="1"/>
</dbReference>
<dbReference type="GO" id="GO:0032259">
    <property type="term" value="P:methylation"/>
    <property type="evidence" value="ECO:0007669"/>
    <property type="project" value="UniProtKB-KW"/>
</dbReference>
<dbReference type="InterPro" id="IPR041698">
    <property type="entry name" value="Methyltransf_25"/>
</dbReference>
<evidence type="ECO:0000259" key="3">
    <source>
        <dbReference type="Pfam" id="PF13649"/>
    </source>
</evidence>
<dbReference type="EMBL" id="WLZY01000001">
    <property type="protein sequence ID" value="NDL56051.1"/>
    <property type="molecule type" value="Genomic_DNA"/>
</dbReference>
<keyword evidence="6" id="KW-1185">Reference proteome</keyword>
<dbReference type="AlphaFoldDB" id="A0A7K3LYD2"/>
<dbReference type="InterPro" id="IPR029063">
    <property type="entry name" value="SAM-dependent_MTases_sf"/>
</dbReference>
<feature type="binding site" evidence="1">
    <location>
        <position position="27"/>
    </location>
    <ligand>
        <name>Zn(2+)</name>
        <dbReference type="ChEBI" id="CHEBI:29105"/>
    </ligand>
</feature>
<comment type="caution">
    <text evidence="5">The sequence shown here is derived from an EMBL/GenBank/DDBJ whole genome shotgun (WGS) entry which is preliminary data.</text>
</comment>
<dbReference type="Pfam" id="PF21302">
    <property type="entry name" value="Zn_ribbon_RlmA"/>
    <property type="match status" value="1"/>
</dbReference>
<feature type="binding site" evidence="1">
    <location>
        <position position="14"/>
    </location>
    <ligand>
        <name>Zn(2+)</name>
        <dbReference type="ChEBI" id="CHEBI:29105"/>
    </ligand>
</feature>
<keyword evidence="5" id="KW-0489">Methyltransferase</keyword>
<evidence type="ECO:0000256" key="1">
    <source>
        <dbReference type="PIRSR" id="PIRSR018249-1"/>
    </source>
</evidence>
<feature type="binding site" evidence="2">
    <location>
        <position position="71"/>
    </location>
    <ligand>
        <name>S-adenosyl-L-methionine</name>
        <dbReference type="ChEBI" id="CHEBI:59789"/>
    </ligand>
</feature>
<dbReference type="SUPFAM" id="SSF53335">
    <property type="entry name" value="S-adenosyl-L-methionine-dependent methyltransferases"/>
    <property type="match status" value="1"/>
</dbReference>
<dbReference type="GO" id="GO:0046872">
    <property type="term" value="F:metal ion binding"/>
    <property type="evidence" value="ECO:0007669"/>
    <property type="project" value="UniProtKB-KW"/>
</dbReference>
<feature type="domain" description="Methyltransferase" evidence="3">
    <location>
        <begin position="96"/>
        <end position="180"/>
    </location>
</feature>
<feature type="domain" description="23S rRNA (guanine(745)-N(1))-methyltransferase N-terminal" evidence="4">
    <location>
        <begin position="10"/>
        <end position="44"/>
    </location>
</feature>
<organism evidence="5 6">
    <name type="scientific">Phytoactinopolyspora mesophila</name>
    <dbReference type="NCBI Taxonomy" id="2650750"/>
    <lineage>
        <taxon>Bacteria</taxon>
        <taxon>Bacillati</taxon>
        <taxon>Actinomycetota</taxon>
        <taxon>Actinomycetes</taxon>
        <taxon>Jiangellales</taxon>
        <taxon>Jiangellaceae</taxon>
        <taxon>Phytoactinopolyspora</taxon>
    </lineage>
</organism>
<dbReference type="Proteomes" id="UP000460435">
    <property type="component" value="Unassembled WGS sequence"/>
</dbReference>
<keyword evidence="2" id="KW-0949">S-adenosyl-L-methionine</keyword>
<evidence type="ECO:0000256" key="2">
    <source>
        <dbReference type="PIRSR" id="PIRSR018249-2"/>
    </source>
</evidence>
<feature type="binding site" evidence="1">
    <location>
        <position position="31"/>
    </location>
    <ligand>
        <name>Zn(2+)</name>
        <dbReference type="ChEBI" id="CHEBI:29105"/>
    </ligand>
</feature>
<feature type="binding site" evidence="2">
    <location>
        <begin position="103"/>
        <end position="104"/>
    </location>
    <ligand>
        <name>S-adenosyl-L-methionine</name>
        <dbReference type="ChEBI" id="CHEBI:59789"/>
    </ligand>
</feature>
<evidence type="ECO:0000313" key="6">
    <source>
        <dbReference type="Proteomes" id="UP000460435"/>
    </source>
</evidence>
<gene>
    <name evidence="5" type="ORF">F7O44_03080</name>
</gene>
<proteinExistence type="predicted"/>
<evidence type="ECO:0000313" key="5">
    <source>
        <dbReference type="EMBL" id="NDL56051.1"/>
    </source>
</evidence>
<keyword evidence="5" id="KW-0808">Transferase</keyword>
<dbReference type="GO" id="GO:0008168">
    <property type="term" value="F:methyltransferase activity"/>
    <property type="evidence" value="ECO:0007669"/>
    <property type="project" value="UniProtKB-KW"/>
</dbReference>
<dbReference type="Gene3D" id="3.40.50.150">
    <property type="entry name" value="Vaccinia Virus protein VP39"/>
    <property type="match status" value="1"/>
</dbReference>
<feature type="binding site" evidence="1">
    <location>
        <position position="11"/>
    </location>
    <ligand>
        <name>Zn(2+)</name>
        <dbReference type="ChEBI" id="CHEBI:29105"/>
    </ligand>
</feature>
<keyword evidence="1" id="KW-0479">Metal-binding</keyword>
<name>A0A7K3LYD2_9ACTN</name>
<evidence type="ECO:0000259" key="4">
    <source>
        <dbReference type="Pfam" id="PF21302"/>
    </source>
</evidence>
<dbReference type="InterPro" id="IPR048647">
    <property type="entry name" value="RlmA_N"/>
</dbReference>
<reference evidence="5 6" key="1">
    <citation type="submission" date="2019-11" db="EMBL/GenBank/DDBJ databases">
        <authorList>
            <person name="Li X.-J."/>
            <person name="Feng X.-M."/>
        </authorList>
    </citation>
    <scope>NUCLEOTIDE SEQUENCE [LARGE SCALE GENOMIC DNA]</scope>
    <source>
        <strain evidence="5 6">XMNu-373</strain>
    </source>
</reference>
<dbReference type="InterPro" id="IPR016718">
    <property type="entry name" value="rRNA_m1G-MeTrfase_A_prd"/>
</dbReference>
<keyword evidence="1" id="KW-0862">Zinc</keyword>
<sequence length="285" mass="29943">MPVAVLQNLICPVCGGGFAESGQALRCEEGHSFDVARQGYVNLLSGRKPAGSADTATMVAARAGFLDAGFYRPIADALADAVAGPPAGAGSAGGLIVDVGAGTGHYLADVLERLPAAYGVATDVSVPALRRAARAHPRMAAVGADVWRGLPIRSGSAAVVLDVFAPRNAAEFHRVVRPDGLLGVVTPLPGHLGELVDRFGMLTIDERKDERVDETLATCFRRRSRHELTFAMDLGPTDIGNLIRMGPSAHHLDEDTLVRQLAELPERTGVTASVRVSAYQPVVEP</sequence>
<feature type="binding site" evidence="2">
    <location>
        <position position="191"/>
    </location>
    <ligand>
        <name>S-adenosyl-L-methionine</name>
        <dbReference type="ChEBI" id="CHEBI:59789"/>
    </ligand>
</feature>
<accession>A0A7K3LYD2</accession>
<protein>
    <submittedName>
        <fullName evidence="5">Methyltransferase domain-containing protein</fullName>
    </submittedName>
</protein>